<proteinExistence type="predicted"/>
<keyword evidence="2" id="KW-1185">Reference proteome</keyword>
<protein>
    <submittedName>
        <fullName evidence="1">Uncharacterized protein</fullName>
    </submittedName>
</protein>
<dbReference type="EMBL" id="OU963905">
    <property type="protein sequence ID" value="CAH0398806.1"/>
    <property type="molecule type" value="Genomic_DNA"/>
</dbReference>
<organism evidence="1 2">
    <name type="scientific">Chilo suppressalis</name>
    <name type="common">Asiatic rice borer moth</name>
    <dbReference type="NCBI Taxonomy" id="168631"/>
    <lineage>
        <taxon>Eukaryota</taxon>
        <taxon>Metazoa</taxon>
        <taxon>Ecdysozoa</taxon>
        <taxon>Arthropoda</taxon>
        <taxon>Hexapoda</taxon>
        <taxon>Insecta</taxon>
        <taxon>Pterygota</taxon>
        <taxon>Neoptera</taxon>
        <taxon>Endopterygota</taxon>
        <taxon>Lepidoptera</taxon>
        <taxon>Glossata</taxon>
        <taxon>Ditrysia</taxon>
        <taxon>Pyraloidea</taxon>
        <taxon>Crambidae</taxon>
        <taxon>Crambinae</taxon>
        <taxon>Chilo</taxon>
    </lineage>
</organism>
<sequence>MSRLRLYGLEDAITKAHLGLKASLLGDRLHLAFQSRLKNMPSTLMYQTFTWRRTCIRCARHPEGEREGVHELVALVAVSCTLFLFLHTRDLSTKLRRMQGRLNDDVTAFNHLTDSEYLTTSI</sequence>
<name>A0ABN8AZ86_CHISP</name>
<reference evidence="1" key="1">
    <citation type="submission" date="2021-12" db="EMBL/GenBank/DDBJ databases">
        <authorList>
            <person name="King R."/>
        </authorList>
    </citation>
    <scope>NUCLEOTIDE SEQUENCE</scope>
</reference>
<evidence type="ECO:0000313" key="2">
    <source>
        <dbReference type="Proteomes" id="UP001153292"/>
    </source>
</evidence>
<dbReference type="Proteomes" id="UP001153292">
    <property type="component" value="Chromosome 12"/>
</dbReference>
<gene>
    <name evidence="1" type="ORF">CHILSU_LOCUS1931</name>
</gene>
<evidence type="ECO:0000313" key="1">
    <source>
        <dbReference type="EMBL" id="CAH0398806.1"/>
    </source>
</evidence>
<accession>A0ABN8AZ86</accession>